<evidence type="ECO:0000313" key="2">
    <source>
        <dbReference type="EMBL" id="KAG8185651.1"/>
    </source>
</evidence>
<gene>
    <name evidence="2" type="ORF">JTE90_008923</name>
</gene>
<dbReference type="EMBL" id="JAFNEN010000327">
    <property type="protein sequence ID" value="KAG8185651.1"/>
    <property type="molecule type" value="Genomic_DNA"/>
</dbReference>
<dbReference type="Proteomes" id="UP000827092">
    <property type="component" value="Unassembled WGS sequence"/>
</dbReference>
<comment type="caution">
    <text evidence="2">The sequence shown here is derived from an EMBL/GenBank/DDBJ whole genome shotgun (WGS) entry which is preliminary data.</text>
</comment>
<proteinExistence type="predicted"/>
<feature type="compositionally biased region" description="Basic and acidic residues" evidence="1">
    <location>
        <begin position="328"/>
        <end position="344"/>
    </location>
</feature>
<name>A0AAV6UPV5_9ARAC</name>
<feature type="compositionally biased region" description="Polar residues" evidence="1">
    <location>
        <begin position="393"/>
        <end position="403"/>
    </location>
</feature>
<keyword evidence="3" id="KW-1185">Reference proteome</keyword>
<reference evidence="2 3" key="1">
    <citation type="journal article" date="2022" name="Nat. Ecol. Evol.">
        <title>A masculinizing supergene underlies an exaggerated male reproductive morph in a spider.</title>
        <authorList>
            <person name="Hendrickx F."/>
            <person name="De Corte Z."/>
            <person name="Sonet G."/>
            <person name="Van Belleghem S.M."/>
            <person name="Kostlbacher S."/>
            <person name="Vangestel C."/>
        </authorList>
    </citation>
    <scope>NUCLEOTIDE SEQUENCE [LARGE SCALE GENOMIC DNA]</scope>
    <source>
        <strain evidence="2">W744_W776</strain>
    </source>
</reference>
<feature type="compositionally biased region" description="Low complexity" evidence="1">
    <location>
        <begin position="372"/>
        <end position="392"/>
    </location>
</feature>
<evidence type="ECO:0000256" key="1">
    <source>
        <dbReference type="SAM" id="MobiDB-lite"/>
    </source>
</evidence>
<evidence type="ECO:0000313" key="3">
    <source>
        <dbReference type="Proteomes" id="UP000827092"/>
    </source>
</evidence>
<protein>
    <submittedName>
        <fullName evidence="2">Uncharacterized protein</fullName>
    </submittedName>
</protein>
<feature type="region of interest" description="Disordered" evidence="1">
    <location>
        <begin position="267"/>
        <end position="418"/>
    </location>
</feature>
<organism evidence="2 3">
    <name type="scientific">Oedothorax gibbosus</name>
    <dbReference type="NCBI Taxonomy" id="931172"/>
    <lineage>
        <taxon>Eukaryota</taxon>
        <taxon>Metazoa</taxon>
        <taxon>Ecdysozoa</taxon>
        <taxon>Arthropoda</taxon>
        <taxon>Chelicerata</taxon>
        <taxon>Arachnida</taxon>
        <taxon>Araneae</taxon>
        <taxon>Araneomorphae</taxon>
        <taxon>Entelegynae</taxon>
        <taxon>Araneoidea</taxon>
        <taxon>Linyphiidae</taxon>
        <taxon>Erigoninae</taxon>
        <taxon>Oedothorax</taxon>
    </lineage>
</organism>
<accession>A0AAV6UPV5</accession>
<dbReference type="AlphaFoldDB" id="A0AAV6UPV5"/>
<sequence length="418" mass="47352">MAKYSVKKKSQSVSIDSIYAMLKEKKLTEDLWLELLTDLKEKPTFKKIKEMVASVFTDKLKGYEQKLVDRAERSQRRAQFAEISILAYTIDRVLSNVLQRRLYNELIAFIAEMIEEFQKIPIETKPVPSFEVHAMLENIESIFTEKSANGKGKVAKDTETSINDLLAQNFGRKRGRPPKAITVVKEEVEDSDGNVSMESISSVKTEDLSSFDDNISVDTVENIGKKKTIRRKKIVPVQKANTMLAEGNISKIYQVQKIAEQIEKTQNQKTPVKVLPQRKRKPNSKYNTETMVCNVKDYASDRSSSSDTTDHTPNVPSQTDQKAKRRKTDQVEIKKETDQVEIKKKTGSGQSKKTYKSEMKKVSSPNIVYTRSANIASSSDKSSSGEVSDSASPTKMQNTSQRYDTADLYKPRFHFGKA</sequence>